<sequence length="31" mass="3930">MSYYYLQPPVLHYRKKTIFTRIFGFFKREAK</sequence>
<dbReference type="KEGG" id="lst:LSS_03209"/>
<reference evidence="1 2" key="2">
    <citation type="journal article" date="2014" name="Emerg. Microbes Infect.">
        <title>Potential impact on kidney infection: a whole-genome analysis of Leptospira santarosai serovar Shermani.</title>
        <authorList>
            <person name="Chou L.F."/>
            <person name="Chen T.W."/>
            <person name="Ko Y.C."/>
            <person name="Pan M.J."/>
            <person name="Tian Y.C."/>
            <person name="Chiu C.H."/>
            <person name="Tang P."/>
            <person name="Hung C.C."/>
            <person name="Yang C.W."/>
        </authorList>
    </citation>
    <scope>NUCLEOTIDE SEQUENCE</scope>
    <source>
        <strain evidence="1 2">LT 821</strain>
    </source>
</reference>
<protein>
    <submittedName>
        <fullName evidence="1">Uncharacterized protein</fullName>
    </submittedName>
</protein>
<name>K8Y5W2_9LEPT</name>
<gene>
    <name evidence="1" type="ORF">LSS_03209</name>
</gene>
<accession>K8Y5W2</accession>
<organism evidence="1 2">
    <name type="scientific">Leptospira santarosai serovar Shermani str. LT 821</name>
    <dbReference type="NCBI Taxonomy" id="758847"/>
    <lineage>
        <taxon>Bacteria</taxon>
        <taxon>Pseudomonadati</taxon>
        <taxon>Spirochaetota</taxon>
        <taxon>Spirochaetia</taxon>
        <taxon>Leptospirales</taxon>
        <taxon>Leptospiraceae</taxon>
        <taxon>Leptospira</taxon>
    </lineage>
</organism>
<dbReference type="AlphaFoldDB" id="K8Y5W2"/>
<evidence type="ECO:0000313" key="2">
    <source>
        <dbReference type="Proteomes" id="UP000035800"/>
    </source>
</evidence>
<reference evidence="1 2" key="1">
    <citation type="journal article" date="2012" name="Gene">
        <title>Sequence of Leptospira santarosai serovar Shermani genome and prediction of virulence-associated genes.</title>
        <authorList>
            <person name="Chou L.F."/>
            <person name="Chen Y.T."/>
            <person name="Lu C.W."/>
            <person name="Ko Y.C."/>
            <person name="Tang C.Y."/>
            <person name="Pan M.J."/>
            <person name="Tian Y.C."/>
            <person name="Chiu C.H."/>
            <person name="Hung C.C."/>
            <person name="Yang C.W."/>
        </authorList>
    </citation>
    <scope>NUCLEOTIDE SEQUENCE [LARGE SCALE GENOMIC DNA]</scope>
    <source>
        <strain evidence="1">LT 821</strain>
    </source>
</reference>
<dbReference type="EMBL" id="CP006694">
    <property type="protein sequence ID" value="EKT88366.1"/>
    <property type="molecule type" value="Genomic_DNA"/>
</dbReference>
<evidence type="ECO:0000313" key="1">
    <source>
        <dbReference type="EMBL" id="EKT88366.1"/>
    </source>
</evidence>
<dbReference type="Proteomes" id="UP000035800">
    <property type="component" value="Chromosome I"/>
</dbReference>
<proteinExistence type="predicted"/>